<sequence length="654" mass="69935">MAIRVAKDENQSRVPHIASSVGRMFLCIAQLRPHANRPPQSLQTSQASLICSPPCYPAPFKYPTAATGFATPIVADETCPEHRAFERSSWALPILIAMESLSARRIPDTVLADFRASAMMAGVGPLNPKDQQRPLDGRVSQKACMDRMRARIDQASTKSRWRQQDTSLSSTSSSSSAFRRQAVNLQRQSTQQQPSSSSDAAKRPATLSYQHHAHQQSLDSSGTVIAIDDDADPLVHEDDGASADSYAYQRLLPSSANGPVHQQVEGAFALSDQLVMEYLRSPPDGSGRQPRSNIRVSGSSQSAIGATYGDHTQQQQPRQHNVDARTHGITAGTEHSLLGQQQQQGADAGGHEESAMPDHDEMMGFGAAMEEWAAQNLMQVRSSGDSSGSGGSGDGRLTGSGISSSLSSGVDLLLDPSSTTSSSLRDAGSGSLGMAMDLSSSDEEHPTSSRGQQNAGVRNNSSGNNDRDGRKRAFSDALEVILECAQATGFKSFDSMVLAYYSQKFEETAARTAAVNAATATVTGGPSLASTTAAAAVSMEKAAALANEQRLSRNRGLGRLVGSVFESSRTKGWSEWERYGFYEEMLNTTELMLVAEGEQARETLRAALGALLSSAQDQQHNATSSSSSVPLDRTHTNKMKQMIQHEVSCVPFSS</sequence>
<feature type="compositionally biased region" description="Low complexity" evidence="1">
    <location>
        <begin position="186"/>
        <end position="198"/>
    </location>
</feature>
<dbReference type="EMBL" id="JAGTJQ010000009">
    <property type="protein sequence ID" value="KAH7025261.1"/>
    <property type="molecule type" value="Genomic_DNA"/>
</dbReference>
<feature type="region of interest" description="Disordered" evidence="1">
    <location>
        <begin position="280"/>
        <end position="323"/>
    </location>
</feature>
<feature type="compositionally biased region" description="Gly residues" evidence="1">
    <location>
        <begin position="387"/>
        <end position="398"/>
    </location>
</feature>
<feature type="compositionally biased region" description="Basic and acidic residues" evidence="1">
    <location>
        <begin position="349"/>
        <end position="359"/>
    </location>
</feature>
<organism evidence="2 3">
    <name type="scientific">Microdochium trichocladiopsis</name>
    <dbReference type="NCBI Taxonomy" id="1682393"/>
    <lineage>
        <taxon>Eukaryota</taxon>
        <taxon>Fungi</taxon>
        <taxon>Dikarya</taxon>
        <taxon>Ascomycota</taxon>
        <taxon>Pezizomycotina</taxon>
        <taxon>Sordariomycetes</taxon>
        <taxon>Xylariomycetidae</taxon>
        <taxon>Xylariales</taxon>
        <taxon>Microdochiaceae</taxon>
        <taxon>Microdochium</taxon>
    </lineage>
</organism>
<evidence type="ECO:0000313" key="2">
    <source>
        <dbReference type="EMBL" id="KAH7025261.1"/>
    </source>
</evidence>
<feature type="compositionally biased region" description="Polar residues" evidence="1">
    <location>
        <begin position="448"/>
        <end position="464"/>
    </location>
</feature>
<dbReference type="OrthoDB" id="194358at2759"/>
<keyword evidence="3" id="KW-1185">Reference proteome</keyword>
<dbReference type="RefSeq" id="XP_046008809.1">
    <property type="nucleotide sequence ID" value="XM_046157206.1"/>
</dbReference>
<feature type="region of interest" description="Disordered" evidence="1">
    <location>
        <begin position="152"/>
        <end position="222"/>
    </location>
</feature>
<protein>
    <submittedName>
        <fullName evidence="2">Uncharacterized protein</fullName>
    </submittedName>
</protein>
<feature type="compositionally biased region" description="Low complexity" evidence="1">
    <location>
        <begin position="166"/>
        <end position="176"/>
    </location>
</feature>
<accession>A0A9P8XYR7</accession>
<feature type="region of interest" description="Disordered" evidence="1">
    <location>
        <begin position="380"/>
        <end position="470"/>
    </location>
</feature>
<feature type="compositionally biased region" description="Polar residues" evidence="1">
    <location>
        <begin position="289"/>
        <end position="319"/>
    </location>
</feature>
<feature type="compositionally biased region" description="Low complexity" evidence="1">
    <location>
        <begin position="399"/>
        <end position="424"/>
    </location>
</feature>
<proteinExistence type="predicted"/>
<reference evidence="2" key="1">
    <citation type="journal article" date="2021" name="Nat. Commun.">
        <title>Genetic determinants of endophytism in the Arabidopsis root mycobiome.</title>
        <authorList>
            <person name="Mesny F."/>
            <person name="Miyauchi S."/>
            <person name="Thiergart T."/>
            <person name="Pickel B."/>
            <person name="Atanasova L."/>
            <person name="Karlsson M."/>
            <person name="Huettel B."/>
            <person name="Barry K.W."/>
            <person name="Haridas S."/>
            <person name="Chen C."/>
            <person name="Bauer D."/>
            <person name="Andreopoulos W."/>
            <person name="Pangilinan J."/>
            <person name="LaButti K."/>
            <person name="Riley R."/>
            <person name="Lipzen A."/>
            <person name="Clum A."/>
            <person name="Drula E."/>
            <person name="Henrissat B."/>
            <person name="Kohler A."/>
            <person name="Grigoriev I.V."/>
            <person name="Martin F.M."/>
            <person name="Hacquard S."/>
        </authorList>
    </citation>
    <scope>NUCLEOTIDE SEQUENCE</scope>
    <source>
        <strain evidence="2">MPI-CAGE-CH-0230</strain>
    </source>
</reference>
<name>A0A9P8XYR7_9PEZI</name>
<evidence type="ECO:0000256" key="1">
    <source>
        <dbReference type="SAM" id="MobiDB-lite"/>
    </source>
</evidence>
<dbReference type="AlphaFoldDB" id="A0A9P8XYR7"/>
<dbReference type="Proteomes" id="UP000756346">
    <property type="component" value="Unassembled WGS sequence"/>
</dbReference>
<dbReference type="GeneID" id="70186752"/>
<comment type="caution">
    <text evidence="2">The sequence shown here is derived from an EMBL/GenBank/DDBJ whole genome shotgun (WGS) entry which is preliminary data.</text>
</comment>
<feature type="region of interest" description="Disordered" evidence="1">
    <location>
        <begin position="338"/>
        <end position="359"/>
    </location>
</feature>
<evidence type="ECO:0000313" key="3">
    <source>
        <dbReference type="Proteomes" id="UP000756346"/>
    </source>
</evidence>
<gene>
    <name evidence="2" type="ORF">B0I36DRAFT_353400</name>
</gene>